<sequence>MVLPPSAARGTKLCAVLEPQPAVAPHPDIAHLAPLLGTWRGSGHGEYPTIEPFDYHEEIRFGHVGRPFLTYRQRTRHAADGRSLHAETGYLRSTGADRVELILAHPTGVTEICEGRIAVAEDGLRLELDSTHIGTSSTAKTVTALGRSIHLSGDTIDYKLRMAAVGQPKQHHLSASLHRAEQNEKLSV</sequence>
<keyword evidence="3 5" id="KW-0408">Iron</keyword>
<evidence type="ECO:0000313" key="8">
    <source>
        <dbReference type="Proteomes" id="UP000215506"/>
    </source>
</evidence>
<dbReference type="GO" id="GO:0020037">
    <property type="term" value="F:heme binding"/>
    <property type="evidence" value="ECO:0007669"/>
    <property type="project" value="UniProtKB-UniRule"/>
</dbReference>
<feature type="binding site" evidence="5">
    <location>
        <position position="140"/>
    </location>
    <ligand>
        <name>heme b</name>
        <dbReference type="ChEBI" id="CHEBI:60344"/>
    </ligand>
</feature>
<organism evidence="7 8">
    <name type="scientific">Nocardia cerradoensis</name>
    <dbReference type="NCBI Taxonomy" id="85688"/>
    <lineage>
        <taxon>Bacteria</taxon>
        <taxon>Bacillati</taxon>
        <taxon>Actinomycetota</taxon>
        <taxon>Actinomycetes</taxon>
        <taxon>Mycobacteriales</taxon>
        <taxon>Nocardiaceae</taxon>
        <taxon>Nocardia</taxon>
    </lineage>
</organism>
<feature type="domain" description="THAP4-like heme-binding" evidence="6">
    <location>
        <begin position="29"/>
        <end position="179"/>
    </location>
</feature>
<comment type="caution">
    <text evidence="7">The sequence shown here is derived from an EMBL/GenBank/DDBJ whole genome shotgun (WGS) entry which is preliminary data.</text>
</comment>
<evidence type="ECO:0000256" key="3">
    <source>
        <dbReference type="ARBA" id="ARBA00023004"/>
    </source>
</evidence>
<comment type="function">
    <text evidence="5">Heme-binding protein able to scavenge peroxynitrite and to protect free L-tyrosine against peroxynitrite-mediated nitration, by acting as a peroxynitrite isomerase that converts peroxynitrite to nitrate. Therefore, this protein likely plays a role in peroxynitrite sensing and in the detoxification of reactive nitrogen and oxygen species (RNS and ROS, respectively). Is able to bind nitric oxide (NO) in vitro, but may act as a sensor of peroxynitrite levels in vivo.</text>
</comment>
<evidence type="ECO:0000256" key="5">
    <source>
        <dbReference type="HAMAP-Rule" id="MF_01297"/>
    </source>
</evidence>
<dbReference type="NCBIfam" id="NF045819">
    <property type="entry name" value="PeroxynitIsom"/>
    <property type="match status" value="1"/>
</dbReference>
<dbReference type="PANTHER" id="PTHR15854">
    <property type="entry name" value="THAP4 PROTEIN"/>
    <property type="match status" value="1"/>
</dbReference>
<dbReference type="InterPro" id="IPR012674">
    <property type="entry name" value="Calycin"/>
</dbReference>
<name>A0A231HFK7_9NOCA</name>
<dbReference type="CDD" id="cd07828">
    <property type="entry name" value="lipocalin_heme-bd-THAP4-like"/>
    <property type="match status" value="1"/>
</dbReference>
<dbReference type="AlphaFoldDB" id="A0A231HFK7"/>
<dbReference type="InterPro" id="IPR045165">
    <property type="entry name" value="Nitrobindin"/>
</dbReference>
<dbReference type="GO" id="GO:0046872">
    <property type="term" value="F:metal ion binding"/>
    <property type="evidence" value="ECO:0007669"/>
    <property type="project" value="UniProtKB-KW"/>
</dbReference>
<comment type="catalytic activity">
    <reaction evidence="5">
        <text>peroxynitrite = nitrate</text>
        <dbReference type="Rhea" id="RHEA:63116"/>
        <dbReference type="ChEBI" id="CHEBI:17632"/>
        <dbReference type="ChEBI" id="CHEBI:25941"/>
    </reaction>
</comment>
<dbReference type="GO" id="GO:0062213">
    <property type="term" value="F:peroxynitrite isomerase activity"/>
    <property type="evidence" value="ECO:0007669"/>
    <property type="project" value="UniProtKB-UniRule"/>
</dbReference>
<keyword evidence="4 5" id="KW-0413">Isomerase</keyword>
<evidence type="ECO:0000256" key="4">
    <source>
        <dbReference type="ARBA" id="ARBA00023235"/>
    </source>
</evidence>
<evidence type="ECO:0000256" key="1">
    <source>
        <dbReference type="ARBA" id="ARBA00022617"/>
    </source>
</evidence>
<keyword evidence="2 5" id="KW-0479">Metal-binding</keyword>
<accession>A0A231HFK7</accession>
<feature type="short sequence motif" description="GXWXGXG" evidence="5">
    <location>
        <begin position="37"/>
        <end position="43"/>
    </location>
</feature>
<dbReference type="EMBL" id="NGAF01000001">
    <property type="protein sequence ID" value="OXR47598.1"/>
    <property type="molecule type" value="Genomic_DNA"/>
</dbReference>
<dbReference type="InterPro" id="IPR022939">
    <property type="entry name" value="Nb(III)_bact/plant"/>
</dbReference>
<feature type="binding site" evidence="5">
    <location>
        <position position="49"/>
    </location>
    <ligand>
        <name>heme b</name>
        <dbReference type="ChEBI" id="CHEBI:60344"/>
    </ligand>
</feature>
<comment type="domain">
    <text evidence="5">Forms a 10-stranded antiparallel beta-barrel structure able to accommodate a hydrophobic ligand in its interior. In fact, this fold hosts the heme group, which is located in a wide surface cleft.</text>
</comment>
<evidence type="ECO:0000259" key="6">
    <source>
        <dbReference type="Pfam" id="PF08768"/>
    </source>
</evidence>
<dbReference type="PANTHER" id="PTHR15854:SF4">
    <property type="entry name" value="PEROXYNITRITE ISOMERASE THAP4"/>
    <property type="match status" value="1"/>
</dbReference>
<comment type="similarity">
    <text evidence="5">Belongs to the nitrobindin family.</text>
</comment>
<dbReference type="HAMAP" id="MF_01297">
    <property type="entry name" value="nitrobindin"/>
    <property type="match status" value="1"/>
</dbReference>
<dbReference type="Gene3D" id="2.40.128.20">
    <property type="match status" value="1"/>
</dbReference>
<protein>
    <recommendedName>
        <fullName evidence="5">Peroxynitrite isomerase</fullName>
        <ecNumber evidence="5">5.99.-.-</ecNumber>
    </recommendedName>
    <alternativeName>
        <fullName evidence="5">Ferric nitrobindin</fullName>
        <shortName evidence="5">Nb(III)</shortName>
    </alternativeName>
</protein>
<comment type="cofactor">
    <cofactor evidence="5">
        <name>heme b</name>
        <dbReference type="ChEBI" id="CHEBI:60344"/>
    </cofactor>
    <text evidence="5">Binds 1 heme b group per subunit, that coordinates a highly solvent-exposed Fe(III) atom.</text>
</comment>
<reference evidence="7 8" key="1">
    <citation type="submission" date="2017-07" db="EMBL/GenBank/DDBJ databases">
        <title>First draft Genome Sequence of Nocardia cerradoensis isolated from human infection.</title>
        <authorList>
            <person name="Carrasco G."/>
        </authorList>
    </citation>
    <scope>NUCLEOTIDE SEQUENCE [LARGE SCALE GENOMIC DNA]</scope>
    <source>
        <strain evidence="7 8">CNM20130759</strain>
    </source>
</reference>
<comment type="pathway">
    <text evidence="5">Nitrogen metabolism.</text>
</comment>
<keyword evidence="1 5" id="KW-0349">Heme</keyword>
<dbReference type="InterPro" id="IPR054873">
    <property type="entry name" value="PeroxynitIsom"/>
</dbReference>
<dbReference type="Pfam" id="PF08768">
    <property type="entry name" value="THAP4_heme-bd"/>
    <property type="match status" value="1"/>
</dbReference>
<dbReference type="SUPFAM" id="SSF50814">
    <property type="entry name" value="Lipocalins"/>
    <property type="match status" value="1"/>
</dbReference>
<feature type="binding site" description="axial binding residue" evidence="5">
    <location>
        <position position="172"/>
    </location>
    <ligand>
        <name>heme b</name>
        <dbReference type="ChEBI" id="CHEBI:60344"/>
    </ligand>
    <ligandPart>
        <name>Fe</name>
        <dbReference type="ChEBI" id="CHEBI:18248"/>
    </ligandPart>
</feature>
<dbReference type="EC" id="5.99.-.-" evidence="5"/>
<proteinExistence type="inferred from homology"/>
<dbReference type="Proteomes" id="UP000215506">
    <property type="component" value="Unassembled WGS sequence"/>
</dbReference>
<keyword evidence="8" id="KW-1185">Reference proteome</keyword>
<dbReference type="InterPro" id="IPR014878">
    <property type="entry name" value="THAP4-like_heme-bd"/>
</dbReference>
<evidence type="ECO:0000256" key="2">
    <source>
        <dbReference type="ARBA" id="ARBA00022723"/>
    </source>
</evidence>
<gene>
    <name evidence="7" type="ORF">B7C42_00723</name>
</gene>
<evidence type="ECO:0000313" key="7">
    <source>
        <dbReference type="EMBL" id="OXR47598.1"/>
    </source>
</evidence>